<reference evidence="3" key="1">
    <citation type="submission" date="2016-11" db="UniProtKB">
        <authorList>
            <consortium name="WormBaseParasite"/>
        </authorList>
    </citation>
    <scope>IDENTIFICATION</scope>
</reference>
<feature type="signal peptide" evidence="1">
    <location>
        <begin position="1"/>
        <end position="16"/>
    </location>
</feature>
<feature type="chain" id="PRO_5009310972" evidence="1">
    <location>
        <begin position="17"/>
        <end position="97"/>
    </location>
</feature>
<evidence type="ECO:0000313" key="2">
    <source>
        <dbReference type="Proteomes" id="UP000095283"/>
    </source>
</evidence>
<evidence type="ECO:0000256" key="1">
    <source>
        <dbReference type="SAM" id="SignalP"/>
    </source>
</evidence>
<organism evidence="2 3">
    <name type="scientific">Heterorhabditis bacteriophora</name>
    <name type="common">Entomopathogenic nematode worm</name>
    <dbReference type="NCBI Taxonomy" id="37862"/>
    <lineage>
        <taxon>Eukaryota</taxon>
        <taxon>Metazoa</taxon>
        <taxon>Ecdysozoa</taxon>
        <taxon>Nematoda</taxon>
        <taxon>Chromadorea</taxon>
        <taxon>Rhabditida</taxon>
        <taxon>Rhabditina</taxon>
        <taxon>Rhabditomorpha</taxon>
        <taxon>Strongyloidea</taxon>
        <taxon>Heterorhabditidae</taxon>
        <taxon>Heterorhabditis</taxon>
    </lineage>
</organism>
<proteinExistence type="predicted"/>
<name>A0A1I7X412_HETBA</name>
<evidence type="ECO:0000313" key="3">
    <source>
        <dbReference type="WBParaSite" id="Hba_12263"/>
    </source>
</evidence>
<keyword evidence="1" id="KW-0732">Signal</keyword>
<protein>
    <submittedName>
        <fullName evidence="3">Uncharacterized protein</fullName>
    </submittedName>
</protein>
<accession>A0A1I7X412</accession>
<dbReference type="WBParaSite" id="Hba_12263">
    <property type="protein sequence ID" value="Hba_12263"/>
    <property type="gene ID" value="Hba_12263"/>
</dbReference>
<dbReference type="Proteomes" id="UP000095283">
    <property type="component" value="Unplaced"/>
</dbReference>
<dbReference type="PANTHER" id="PTHR39377">
    <property type="entry name" value="PROTEIN CBG18423-RELATED"/>
    <property type="match status" value="1"/>
</dbReference>
<dbReference type="PANTHER" id="PTHR39377:SF2">
    <property type="entry name" value="PROTEIN CBG12456"/>
    <property type="match status" value="1"/>
</dbReference>
<sequence length="97" mass="11170">MLVLILFCLLTASVSQNYFRHGQPYYLQYYRSPYYSQYRSPYGIFNFQSPFPSLTNSFGQQLFRGSFNVDQYGNSYIGSPRNGIFITCNGRGCPARG</sequence>
<dbReference type="AlphaFoldDB" id="A0A1I7X412"/>
<keyword evidence="2" id="KW-1185">Reference proteome</keyword>